<dbReference type="SUPFAM" id="SSF58104">
    <property type="entry name" value="Methyl-accepting chemotaxis protein (MCP) signaling domain"/>
    <property type="match status" value="1"/>
</dbReference>
<dbReference type="PROSITE" id="PS50112">
    <property type="entry name" value="PAS"/>
    <property type="match status" value="1"/>
</dbReference>
<evidence type="ECO:0000256" key="1">
    <source>
        <dbReference type="SAM" id="MobiDB-lite"/>
    </source>
</evidence>
<accession>A0A5C5Z911</accession>
<sequence>MQDTAEDSLPTPAGAEATPRITTKTQKRIIDEERRFLIDELFFSTTDEHGVIRHGNEVFSRIAGIEPERLYGSPHSIIRHPDMPRVVFKLLWEAIQNGRTIAAYVKNLASDGRHYWVLAVVMPSTDGYLSVRLKPSSVIFPKVVELYARLREIEREIEQKPKQREAAMKASALELQSKLSELGFASYDDFMREALSVELCSRQEIMRKDHLRRTQKGSPQSVQQSTNETSEFAPAICSCVQVDALLQDVFDRLDEFKSISLRLGEKSVGILDSADTIRILAMNAAIAANKLGPRAGTLRVVSESLGSVSKESSDVINELASHLQSVVSMLNQLIFDVAATKLQSEISLVFMSELGSDAGLDKNDRVMASVRTLFEQMSSRVQYVFENLAQATLRMNELESPLENLDSNNRTLRFIQFTGKKESSGWSEAHEFAVVLEEVPALIAKTKEECDWLNQSIQQLMTHLNELATQQNKFAAHLGSLNRLTTSLD</sequence>
<proteinExistence type="predicted"/>
<dbReference type="InterPro" id="IPR000014">
    <property type="entry name" value="PAS"/>
</dbReference>
<protein>
    <submittedName>
        <fullName evidence="3">Aerotaxis receptor</fullName>
    </submittedName>
</protein>
<dbReference type="InterPro" id="IPR013655">
    <property type="entry name" value="PAS_fold_3"/>
</dbReference>
<dbReference type="SUPFAM" id="SSF55785">
    <property type="entry name" value="PYP-like sensor domain (PAS domain)"/>
    <property type="match status" value="1"/>
</dbReference>
<name>A0A5C5Z911_9BACT</name>
<dbReference type="EMBL" id="SJPJ01000001">
    <property type="protein sequence ID" value="TWT83566.1"/>
    <property type="molecule type" value="Genomic_DNA"/>
</dbReference>
<dbReference type="CDD" id="cd00130">
    <property type="entry name" value="PAS"/>
    <property type="match status" value="1"/>
</dbReference>
<dbReference type="Pfam" id="PF08447">
    <property type="entry name" value="PAS_3"/>
    <property type="match status" value="1"/>
</dbReference>
<dbReference type="AlphaFoldDB" id="A0A5C5Z911"/>
<keyword evidence="4" id="KW-1185">Reference proteome</keyword>
<dbReference type="InterPro" id="IPR035965">
    <property type="entry name" value="PAS-like_dom_sf"/>
</dbReference>
<dbReference type="Gene3D" id="3.30.450.20">
    <property type="entry name" value="PAS domain"/>
    <property type="match status" value="1"/>
</dbReference>
<dbReference type="Gene3D" id="1.10.287.950">
    <property type="entry name" value="Methyl-accepting chemotaxis protein"/>
    <property type="match status" value="1"/>
</dbReference>
<evidence type="ECO:0000313" key="4">
    <source>
        <dbReference type="Proteomes" id="UP000315010"/>
    </source>
</evidence>
<feature type="domain" description="PAS" evidence="2">
    <location>
        <begin position="47"/>
        <end position="98"/>
    </location>
</feature>
<feature type="region of interest" description="Disordered" evidence="1">
    <location>
        <begin position="1"/>
        <end position="23"/>
    </location>
</feature>
<comment type="caution">
    <text evidence="3">The sequence shown here is derived from an EMBL/GenBank/DDBJ whole genome shotgun (WGS) entry which is preliminary data.</text>
</comment>
<evidence type="ECO:0000313" key="3">
    <source>
        <dbReference type="EMBL" id="TWT83566.1"/>
    </source>
</evidence>
<evidence type="ECO:0000259" key="2">
    <source>
        <dbReference type="PROSITE" id="PS50112"/>
    </source>
</evidence>
<dbReference type="RefSeq" id="WP_419194731.1">
    <property type="nucleotide sequence ID" value="NZ_SJPJ01000001.1"/>
</dbReference>
<reference evidence="3 4" key="1">
    <citation type="submission" date="2019-02" db="EMBL/GenBank/DDBJ databases">
        <title>Deep-cultivation of Planctomycetes and their phenomic and genomic characterization uncovers novel biology.</title>
        <authorList>
            <person name="Wiegand S."/>
            <person name="Jogler M."/>
            <person name="Boedeker C."/>
            <person name="Pinto D."/>
            <person name="Vollmers J."/>
            <person name="Rivas-Marin E."/>
            <person name="Kohn T."/>
            <person name="Peeters S.H."/>
            <person name="Heuer A."/>
            <person name="Rast P."/>
            <person name="Oberbeckmann S."/>
            <person name="Bunk B."/>
            <person name="Jeske O."/>
            <person name="Meyerdierks A."/>
            <person name="Storesund J.E."/>
            <person name="Kallscheuer N."/>
            <person name="Luecker S."/>
            <person name="Lage O.M."/>
            <person name="Pohl T."/>
            <person name="Merkel B.J."/>
            <person name="Hornburger P."/>
            <person name="Mueller R.-W."/>
            <person name="Bruemmer F."/>
            <person name="Labrenz M."/>
            <person name="Spormann A.M."/>
            <person name="Op Den Camp H."/>
            <person name="Overmann J."/>
            <person name="Amann R."/>
            <person name="Jetten M.S.M."/>
            <person name="Mascher T."/>
            <person name="Medema M.H."/>
            <person name="Devos D.P."/>
            <person name="Kaster A.-K."/>
            <person name="Ovreas L."/>
            <person name="Rohde M."/>
            <person name="Galperin M.Y."/>
            <person name="Jogler C."/>
        </authorList>
    </citation>
    <scope>NUCLEOTIDE SEQUENCE [LARGE SCALE GENOMIC DNA]</scope>
    <source>
        <strain evidence="3 4">CA13</strain>
    </source>
</reference>
<dbReference type="Proteomes" id="UP000315010">
    <property type="component" value="Unassembled WGS sequence"/>
</dbReference>
<keyword evidence="3" id="KW-0675">Receptor</keyword>
<organism evidence="3 4">
    <name type="scientific">Novipirellula herctigrandis</name>
    <dbReference type="NCBI Taxonomy" id="2527986"/>
    <lineage>
        <taxon>Bacteria</taxon>
        <taxon>Pseudomonadati</taxon>
        <taxon>Planctomycetota</taxon>
        <taxon>Planctomycetia</taxon>
        <taxon>Pirellulales</taxon>
        <taxon>Pirellulaceae</taxon>
        <taxon>Novipirellula</taxon>
    </lineage>
</organism>
<dbReference type="NCBIfam" id="TIGR00229">
    <property type="entry name" value="sensory_box"/>
    <property type="match status" value="1"/>
</dbReference>
<gene>
    <name evidence="3" type="primary">aer</name>
    <name evidence="3" type="ORF">CA13_50320</name>
</gene>